<evidence type="ECO:0000256" key="1">
    <source>
        <dbReference type="ARBA" id="ARBA00006739"/>
    </source>
</evidence>
<evidence type="ECO:0000313" key="4">
    <source>
        <dbReference type="Proteomes" id="UP000322139"/>
    </source>
</evidence>
<organism evidence="3 4">
    <name type="scientific">Bacillus infantis</name>
    <dbReference type="NCBI Taxonomy" id="324767"/>
    <lineage>
        <taxon>Bacteria</taxon>
        <taxon>Bacillati</taxon>
        <taxon>Bacillota</taxon>
        <taxon>Bacilli</taxon>
        <taxon>Bacillales</taxon>
        <taxon>Bacillaceae</taxon>
        <taxon>Bacillus</taxon>
    </lineage>
</organism>
<evidence type="ECO:0000259" key="2">
    <source>
        <dbReference type="Pfam" id="PF00535"/>
    </source>
</evidence>
<dbReference type="PANTHER" id="PTHR22916">
    <property type="entry name" value="GLYCOSYLTRANSFERASE"/>
    <property type="match status" value="1"/>
</dbReference>
<evidence type="ECO:0000313" key="3">
    <source>
        <dbReference type="EMBL" id="TYS48008.1"/>
    </source>
</evidence>
<dbReference type="EMBL" id="VTER01000006">
    <property type="protein sequence ID" value="TYS48008.1"/>
    <property type="molecule type" value="Genomic_DNA"/>
</dbReference>
<dbReference type="AlphaFoldDB" id="A0A5D4RE38"/>
<comment type="caution">
    <text evidence="3">The sequence shown here is derived from an EMBL/GenBank/DDBJ whole genome shotgun (WGS) entry which is preliminary data.</text>
</comment>
<dbReference type="SUPFAM" id="SSF53448">
    <property type="entry name" value="Nucleotide-diphospho-sugar transferases"/>
    <property type="match status" value="1"/>
</dbReference>
<dbReference type="Proteomes" id="UP000322139">
    <property type="component" value="Unassembled WGS sequence"/>
</dbReference>
<dbReference type="Pfam" id="PF00535">
    <property type="entry name" value="Glycos_transf_2"/>
    <property type="match status" value="1"/>
</dbReference>
<keyword evidence="3" id="KW-0808">Transferase</keyword>
<proteinExistence type="inferred from homology"/>
<comment type="similarity">
    <text evidence="1">Belongs to the glycosyltransferase 2 family.</text>
</comment>
<dbReference type="PANTHER" id="PTHR22916:SF3">
    <property type="entry name" value="UDP-GLCNAC:BETAGAL BETA-1,3-N-ACETYLGLUCOSAMINYLTRANSFERASE-LIKE PROTEIN 1"/>
    <property type="match status" value="1"/>
</dbReference>
<feature type="domain" description="Glycosyltransferase 2-like" evidence="2">
    <location>
        <begin position="7"/>
        <end position="141"/>
    </location>
</feature>
<reference evidence="3 4" key="1">
    <citation type="submission" date="2019-08" db="EMBL/GenBank/DDBJ databases">
        <title>Bacillus genomes from the desert of Cuatro Cienegas, Coahuila.</title>
        <authorList>
            <person name="Olmedo-Alvarez G."/>
        </authorList>
    </citation>
    <scope>NUCLEOTIDE SEQUENCE [LARGE SCALE GENOMIC DNA]</scope>
    <source>
        <strain evidence="3 4">CH446_14T</strain>
    </source>
</reference>
<dbReference type="CDD" id="cd00761">
    <property type="entry name" value="Glyco_tranf_GTA_type"/>
    <property type="match status" value="1"/>
</dbReference>
<sequence>MSLPLVSILIPAYNRPVTLKTAIESALKQTYPCKEIIICDDSSDNRVEEMMKACFSGTDNIRYYKNEKNLFLKNWHKLLDLASGEYVNYLMDDDVFDKYKIEKMMYYFQEFLDIKLVTSYRQTIDEKGNWLSPLYATERLFHETRVMDGKVLADMALSRCLNIIGEPTTVLFKKEDLKEPFGVFADQQYSLLNDMAAWLNLLSDGRAVYMPEPLSFFRLHANQNNNVLGPAAFSEWLDLLVAAREKGFLALDELYKQGLLNYRSRVAGIERYTTDISRIDQIIKDL</sequence>
<gene>
    <name evidence="3" type="ORF">FZD51_13915</name>
</gene>
<dbReference type="InterPro" id="IPR029044">
    <property type="entry name" value="Nucleotide-diphossugar_trans"/>
</dbReference>
<dbReference type="GO" id="GO:0016758">
    <property type="term" value="F:hexosyltransferase activity"/>
    <property type="evidence" value="ECO:0007669"/>
    <property type="project" value="UniProtKB-ARBA"/>
</dbReference>
<protein>
    <submittedName>
        <fullName evidence="3">Glycosyltransferase family 2 protein</fullName>
    </submittedName>
</protein>
<dbReference type="Gene3D" id="3.90.550.10">
    <property type="entry name" value="Spore Coat Polysaccharide Biosynthesis Protein SpsA, Chain A"/>
    <property type="match status" value="1"/>
</dbReference>
<accession>A0A5D4RE38</accession>
<name>A0A5D4RE38_9BACI</name>
<dbReference type="InterPro" id="IPR001173">
    <property type="entry name" value="Glyco_trans_2-like"/>
</dbReference>
<dbReference type="RefSeq" id="WP_148975320.1">
    <property type="nucleotide sequence ID" value="NZ_VTER01000006.1"/>
</dbReference>